<dbReference type="PROSITE" id="PS50041">
    <property type="entry name" value="C_TYPE_LECTIN_2"/>
    <property type="match status" value="1"/>
</dbReference>
<evidence type="ECO:0000313" key="4">
    <source>
        <dbReference type="EMBL" id="KAJ8316327.1"/>
    </source>
</evidence>
<dbReference type="PANTHER" id="PTHR22799:SF6">
    <property type="entry name" value="C-TYPE LECTIN DOMAIN FAMILY 4 MEMBER M-LIKE"/>
    <property type="match status" value="1"/>
</dbReference>
<proteinExistence type="predicted"/>
<protein>
    <recommendedName>
        <fullName evidence="3">C-type lectin domain-containing protein</fullName>
    </recommendedName>
</protein>
<evidence type="ECO:0000256" key="1">
    <source>
        <dbReference type="ARBA" id="ARBA00022734"/>
    </source>
</evidence>
<accession>A0ABQ9FG69</accession>
<dbReference type="InterPro" id="IPR001304">
    <property type="entry name" value="C-type_lectin-like"/>
</dbReference>
<dbReference type="Proteomes" id="UP001217089">
    <property type="component" value="Unassembled WGS sequence"/>
</dbReference>
<name>A0ABQ9FG69_TEGGR</name>
<evidence type="ECO:0000259" key="3">
    <source>
        <dbReference type="PROSITE" id="PS50041"/>
    </source>
</evidence>
<evidence type="ECO:0000256" key="2">
    <source>
        <dbReference type="ARBA" id="ARBA00023157"/>
    </source>
</evidence>
<dbReference type="SUPFAM" id="SSF56436">
    <property type="entry name" value="C-type lectin-like"/>
    <property type="match status" value="1"/>
</dbReference>
<reference evidence="4 5" key="1">
    <citation type="submission" date="2022-12" db="EMBL/GenBank/DDBJ databases">
        <title>Chromosome-level genome of Tegillarca granosa.</title>
        <authorList>
            <person name="Kim J."/>
        </authorList>
    </citation>
    <scope>NUCLEOTIDE SEQUENCE [LARGE SCALE GENOMIC DNA]</scope>
    <source>
        <strain evidence="4">Teg-2019</strain>
        <tissue evidence="4">Adductor muscle</tissue>
    </source>
</reference>
<dbReference type="InterPro" id="IPR016187">
    <property type="entry name" value="CTDL_fold"/>
</dbReference>
<organism evidence="4 5">
    <name type="scientific">Tegillarca granosa</name>
    <name type="common">Malaysian cockle</name>
    <name type="synonym">Anadara granosa</name>
    <dbReference type="NCBI Taxonomy" id="220873"/>
    <lineage>
        <taxon>Eukaryota</taxon>
        <taxon>Metazoa</taxon>
        <taxon>Spiralia</taxon>
        <taxon>Lophotrochozoa</taxon>
        <taxon>Mollusca</taxon>
        <taxon>Bivalvia</taxon>
        <taxon>Autobranchia</taxon>
        <taxon>Pteriomorphia</taxon>
        <taxon>Arcoida</taxon>
        <taxon>Arcoidea</taxon>
        <taxon>Arcidae</taxon>
        <taxon>Tegillarca</taxon>
    </lineage>
</organism>
<keyword evidence="1" id="KW-0430">Lectin</keyword>
<sequence length="126" mass="14890">MHLHYTDYKTGIWLDGNDLNNEGKWIWSYNNEPIKLTYWHPNEPNGKRRENCLMIHKFNGKWKWNDESCKTPLYFACQKKMQASSEKQCLSTKDLLDELIKCKKTLQVTMITILDAEVLILSIVPI</sequence>
<dbReference type="InterPro" id="IPR051663">
    <property type="entry name" value="CLec_Tetranectin-domain"/>
</dbReference>
<gene>
    <name evidence="4" type="ORF">KUTeg_006341</name>
</gene>
<comment type="caution">
    <text evidence="4">The sequence shown here is derived from an EMBL/GenBank/DDBJ whole genome shotgun (WGS) entry which is preliminary data.</text>
</comment>
<dbReference type="InterPro" id="IPR016186">
    <property type="entry name" value="C-type_lectin-like/link_sf"/>
</dbReference>
<keyword evidence="5" id="KW-1185">Reference proteome</keyword>
<feature type="domain" description="C-type lectin" evidence="3">
    <location>
        <begin position="12"/>
        <end position="78"/>
    </location>
</feature>
<dbReference type="Pfam" id="PF00059">
    <property type="entry name" value="Lectin_C"/>
    <property type="match status" value="1"/>
</dbReference>
<evidence type="ECO:0000313" key="5">
    <source>
        <dbReference type="Proteomes" id="UP001217089"/>
    </source>
</evidence>
<keyword evidence="2" id="KW-1015">Disulfide bond</keyword>
<dbReference type="InterPro" id="IPR018378">
    <property type="entry name" value="C-type_lectin_CS"/>
</dbReference>
<dbReference type="PANTHER" id="PTHR22799">
    <property type="entry name" value="TETRANECTIN-RELATED"/>
    <property type="match status" value="1"/>
</dbReference>
<dbReference type="EMBL" id="JARBDR010000328">
    <property type="protein sequence ID" value="KAJ8316327.1"/>
    <property type="molecule type" value="Genomic_DNA"/>
</dbReference>
<dbReference type="Gene3D" id="3.10.100.10">
    <property type="entry name" value="Mannose-Binding Protein A, subunit A"/>
    <property type="match status" value="1"/>
</dbReference>
<dbReference type="PROSITE" id="PS00615">
    <property type="entry name" value="C_TYPE_LECTIN_1"/>
    <property type="match status" value="1"/>
</dbReference>